<dbReference type="InterPro" id="IPR008969">
    <property type="entry name" value="CarboxyPept-like_regulatory"/>
</dbReference>
<dbReference type="SUPFAM" id="SSF49464">
    <property type="entry name" value="Carboxypeptidase regulatory domain-like"/>
    <property type="match status" value="1"/>
</dbReference>
<dbReference type="PANTHER" id="PTHR30069">
    <property type="entry name" value="TONB-DEPENDENT OUTER MEMBRANE RECEPTOR"/>
    <property type="match status" value="1"/>
</dbReference>
<evidence type="ECO:0000256" key="4">
    <source>
        <dbReference type="ARBA" id="ARBA00022692"/>
    </source>
</evidence>
<evidence type="ECO:0000313" key="9">
    <source>
        <dbReference type="EMBL" id="QDQ73409.1"/>
    </source>
</evidence>
<dbReference type="RefSeq" id="WP_143878921.1">
    <property type="nucleotide sequence ID" value="NZ_BAABLZ010000001.1"/>
</dbReference>
<keyword evidence="4" id="KW-0812">Transmembrane</keyword>
<comment type="subcellular location">
    <subcellularLocation>
        <location evidence="1">Cell outer membrane</location>
        <topology evidence="1">Multi-pass membrane protein</topology>
    </subcellularLocation>
</comment>
<protein>
    <submittedName>
        <fullName evidence="9">Oar protein</fullName>
    </submittedName>
</protein>
<reference evidence="9 10" key="1">
    <citation type="submission" date="2019-07" db="EMBL/GenBank/DDBJ databases">
        <title>Lysobacter weifangensis sp. nov., isolated from bensulfuron-methyl contaminated farmland soil.</title>
        <authorList>
            <person name="Zhao H."/>
        </authorList>
    </citation>
    <scope>NUCLEOTIDE SEQUENCE [LARGE SCALE GENOMIC DNA]</scope>
    <source>
        <strain evidence="9 10">CC-Bw-6</strain>
    </source>
</reference>
<dbReference type="SUPFAM" id="SSF56935">
    <property type="entry name" value="Porins"/>
    <property type="match status" value="1"/>
</dbReference>
<keyword evidence="10" id="KW-1185">Reference proteome</keyword>
<dbReference type="OrthoDB" id="9768147at2"/>
<accession>A0A516V4H0</accession>
<dbReference type="InterPro" id="IPR036942">
    <property type="entry name" value="Beta-barrel_TonB_sf"/>
</dbReference>
<evidence type="ECO:0000256" key="3">
    <source>
        <dbReference type="ARBA" id="ARBA00022452"/>
    </source>
</evidence>
<dbReference type="EMBL" id="CP041742">
    <property type="protein sequence ID" value="QDQ73409.1"/>
    <property type="molecule type" value="Genomic_DNA"/>
</dbReference>
<evidence type="ECO:0000256" key="5">
    <source>
        <dbReference type="ARBA" id="ARBA00023136"/>
    </source>
</evidence>
<evidence type="ECO:0000256" key="1">
    <source>
        <dbReference type="ARBA" id="ARBA00004571"/>
    </source>
</evidence>
<feature type="domain" description="TonB-dependent transporter Oar-like beta-barrel" evidence="8">
    <location>
        <begin position="354"/>
        <end position="1015"/>
    </location>
</feature>
<name>A0A516V4H0_9GAMM</name>
<keyword evidence="5" id="KW-0472">Membrane</keyword>
<dbReference type="GO" id="GO:0044718">
    <property type="term" value="P:siderophore transmembrane transport"/>
    <property type="evidence" value="ECO:0007669"/>
    <property type="project" value="TreeGrafter"/>
</dbReference>
<feature type="chain" id="PRO_5021892407" evidence="7">
    <location>
        <begin position="28"/>
        <end position="1087"/>
    </location>
</feature>
<organism evidence="9 10">
    <name type="scientific">Pseudoluteimonas lycopersici</name>
    <dbReference type="NCBI Taxonomy" id="1324796"/>
    <lineage>
        <taxon>Bacteria</taxon>
        <taxon>Pseudomonadati</taxon>
        <taxon>Pseudomonadota</taxon>
        <taxon>Gammaproteobacteria</taxon>
        <taxon>Lysobacterales</taxon>
        <taxon>Lysobacteraceae</taxon>
        <taxon>Pseudoluteimonas</taxon>
    </lineage>
</organism>
<dbReference type="AlphaFoldDB" id="A0A516V4H0"/>
<gene>
    <name evidence="9" type="ORF">FNZ56_05765</name>
</gene>
<evidence type="ECO:0000256" key="2">
    <source>
        <dbReference type="ARBA" id="ARBA00022448"/>
    </source>
</evidence>
<dbReference type="Proteomes" id="UP000315891">
    <property type="component" value="Chromosome"/>
</dbReference>
<evidence type="ECO:0000313" key="10">
    <source>
        <dbReference type="Proteomes" id="UP000315891"/>
    </source>
</evidence>
<keyword evidence="2" id="KW-0813">Transport</keyword>
<dbReference type="Pfam" id="PF25183">
    <property type="entry name" value="OMP_b-brl_4"/>
    <property type="match status" value="2"/>
</dbReference>
<dbReference type="Gene3D" id="2.60.40.1120">
    <property type="entry name" value="Carboxypeptidase-like, regulatory domain"/>
    <property type="match status" value="1"/>
</dbReference>
<dbReference type="InterPro" id="IPR039426">
    <property type="entry name" value="TonB-dep_rcpt-like"/>
</dbReference>
<dbReference type="InterPro" id="IPR057601">
    <property type="entry name" value="Oar-like_b-barrel"/>
</dbReference>
<dbReference type="GO" id="GO:0009279">
    <property type="term" value="C:cell outer membrane"/>
    <property type="evidence" value="ECO:0007669"/>
    <property type="project" value="UniProtKB-SubCell"/>
</dbReference>
<dbReference type="PANTHER" id="PTHR30069:SF46">
    <property type="entry name" value="OAR PROTEIN"/>
    <property type="match status" value="1"/>
</dbReference>
<feature type="domain" description="TonB-dependent transporter Oar-like beta-barrel" evidence="8">
    <location>
        <begin position="246"/>
        <end position="311"/>
    </location>
</feature>
<keyword evidence="3" id="KW-1134">Transmembrane beta strand</keyword>
<evidence type="ECO:0000256" key="7">
    <source>
        <dbReference type="SAM" id="SignalP"/>
    </source>
</evidence>
<proteinExistence type="predicted"/>
<evidence type="ECO:0000256" key="6">
    <source>
        <dbReference type="ARBA" id="ARBA00023237"/>
    </source>
</evidence>
<dbReference type="GO" id="GO:0015344">
    <property type="term" value="F:siderophore uptake transmembrane transporter activity"/>
    <property type="evidence" value="ECO:0007669"/>
    <property type="project" value="TreeGrafter"/>
</dbReference>
<keyword evidence="6" id="KW-0998">Cell outer membrane</keyword>
<dbReference type="Pfam" id="PF13620">
    <property type="entry name" value="CarboxypepD_reg"/>
    <property type="match status" value="1"/>
</dbReference>
<keyword evidence="7" id="KW-0732">Signal</keyword>
<sequence>MTRSTHVQLSRLSLALIAAMAMAPAFAQSTSSGVSGTVTGADGSPVAGAEVTITHVESGTVSRATTDANGRYAAQGLRVGGPYTVTVNSAAGTDTKSDIYLELNKVATVNEQLTGASGTLDTVVVSAARVSPVFSPDNKGLGTSVSGRALQTTPQGNRSIDDVARLDPRIQVTDQGDGSISAAGQNSRYNNISVDGLNQGDPFGLNANGLPYTGSPISPDTIAAYNISTVDFDASSDTIGASIDAVTKSGTNEFHGSAYYAYKDASSMVGSRNGKDYAGFGTDETWGVTVGGPIIKDRLFFFGAYEDQKIDKLAGISVDGVTSGKISSDDVDQAIAGGTAIGMQPGTYGSSGAALEDKRYLAKLDWNITDRQRATFAYSRVEETKPTPYSAYVRDNTVILSSNWYTVSSTTDNYSLQLFSDWTDNFSTEVKIGYQKYDNTNGAALDQPEVDVVIPAHGTYAGGTIYMGEDQYRHENWIKSKRLNASISGTYYAGNHTIKGGIDYLDNEIGDLFGRVLHGLYTFQDKNGDGSVFDELAAGDYFKFTKTIIPNGLSPTDIAGTWTYRQYSPFLQDTWQATDNLSLVFGVRVDIPDADHAPPYQPVWEQNFGFPNNTTLGSNNKVIEPRFAFNYTFNTERPTQLRGGVGLFQTLPPYGWLTNPYLNNGVTSLVTYNSSNPGTDPFSSDPYNQPGLQSSDINPGTCTATANCQIDVLDPDFKLPTAWKVSLAFDTELPWWGLVASAEWQHIKNKDAIAYQALNIGTPNGTLPDGRDSYWKTLSNSPTSIGSGTNNGSIPEIYYRSTLLTNTDKGGSDALTLSLTKPMDHGFSGNISATFAHSKEVSTGSSSQAWSNYNYMARTNPNEMFATTSAFDIPLSLKLSLNWDHAFFGDYKTTVSMFYNGHSGRPYSWVFGNDVNGDSLSNVGAGGDLAYIPLLNDPLVNYGGATQEQIDAFQKFIDNDPYLSKHRGEIAGRNRAREPWVNQLDLGVQQELPGFMKGHKSIIRLDIYNFLNLLNSDWGVTDRVSSGFYENRRLVSVAGVQNGQYVYNLGAPGTVPWENYAVYDASGTNPSRVVSRWSALLTLKYTF</sequence>
<dbReference type="Gene3D" id="2.40.170.20">
    <property type="entry name" value="TonB-dependent receptor, beta-barrel domain"/>
    <property type="match status" value="1"/>
</dbReference>
<feature type="signal peptide" evidence="7">
    <location>
        <begin position="1"/>
        <end position="27"/>
    </location>
</feature>
<evidence type="ECO:0000259" key="8">
    <source>
        <dbReference type="Pfam" id="PF25183"/>
    </source>
</evidence>